<reference evidence="1 2" key="1">
    <citation type="submission" date="2020-11" db="EMBL/GenBank/DDBJ databases">
        <title>Carbohydrate-dependent, anaerobic sulfur respiration: A novel catabolism in halophilic archaea.</title>
        <authorList>
            <person name="Sorokin D.Y."/>
            <person name="Messina E."/>
            <person name="Smedile F."/>
            <person name="La Cono V."/>
            <person name="Hallsworth J.E."/>
            <person name="Yakimov M.M."/>
        </authorList>
    </citation>
    <scope>NUCLEOTIDE SEQUENCE [LARGE SCALE GENOMIC DNA]</scope>
    <source>
        <strain evidence="1 2">HSR12-2</strain>
    </source>
</reference>
<evidence type="ECO:0000313" key="2">
    <source>
        <dbReference type="Proteomes" id="UP000662973"/>
    </source>
</evidence>
<proteinExistence type="predicted"/>
<name>A0A897NA65_9EURY</name>
<keyword evidence="2" id="KW-1185">Reference proteome</keyword>
<evidence type="ECO:0000313" key="1">
    <source>
        <dbReference type="EMBL" id="QSG09587.1"/>
    </source>
</evidence>
<gene>
    <name evidence="1" type="ORF">HSR122_2206</name>
</gene>
<dbReference type="KEGG" id="hds:HSR122_2206"/>
<sequence length="43" mass="4768">MWYLAQQIQRLSVGLLQANPKTVERYDSIIGDFASATDGILAN</sequence>
<dbReference type="EMBL" id="CP064788">
    <property type="protein sequence ID" value="QSG09587.1"/>
    <property type="molecule type" value="Genomic_DNA"/>
</dbReference>
<organism evidence="1 2">
    <name type="scientific">Halapricum desulfuricans</name>
    <dbReference type="NCBI Taxonomy" id="2841257"/>
    <lineage>
        <taxon>Archaea</taxon>
        <taxon>Methanobacteriati</taxon>
        <taxon>Methanobacteriota</taxon>
        <taxon>Stenosarchaea group</taxon>
        <taxon>Halobacteria</taxon>
        <taxon>Halobacteriales</taxon>
        <taxon>Haloarculaceae</taxon>
        <taxon>Halapricum</taxon>
    </lineage>
</organism>
<dbReference type="Proteomes" id="UP000662973">
    <property type="component" value="Chromosome"/>
</dbReference>
<dbReference type="AlphaFoldDB" id="A0A897NA65"/>
<accession>A0A897NA65</accession>
<protein>
    <submittedName>
        <fullName evidence="1">Uncharacterized protein</fullName>
    </submittedName>
</protein>